<dbReference type="Proteomes" id="UP001597112">
    <property type="component" value="Unassembled WGS sequence"/>
</dbReference>
<keyword evidence="3" id="KW-1185">Reference proteome</keyword>
<comment type="caution">
    <text evidence="2">The sequence shown here is derived from an EMBL/GenBank/DDBJ whole genome shotgun (WGS) entry which is preliminary data.</text>
</comment>
<evidence type="ECO:0000313" key="2">
    <source>
        <dbReference type="EMBL" id="MFD0998901.1"/>
    </source>
</evidence>
<dbReference type="PROSITE" id="PS51257">
    <property type="entry name" value="PROKAR_LIPOPROTEIN"/>
    <property type="match status" value="1"/>
</dbReference>
<feature type="chain" id="PRO_5046007842" description="Lipoprotein" evidence="1">
    <location>
        <begin position="18"/>
        <end position="206"/>
    </location>
</feature>
<protein>
    <recommendedName>
        <fullName evidence="4">Lipoprotein</fullName>
    </recommendedName>
</protein>
<accession>A0ABW3JZE2</accession>
<evidence type="ECO:0008006" key="4">
    <source>
        <dbReference type="Google" id="ProtNLM"/>
    </source>
</evidence>
<dbReference type="RefSeq" id="WP_377576373.1">
    <property type="nucleotide sequence ID" value="NZ_JBHTKA010000001.1"/>
</dbReference>
<feature type="signal peptide" evidence="1">
    <location>
        <begin position="1"/>
        <end position="17"/>
    </location>
</feature>
<sequence length="206" mass="23529">MKFLHYSILLLLVAACASDYKARKAVAPDSVCTEKIKPVGIKTAWYTTHIDVIGKHISGLLLVKQMPDSSKRVVFTNEAGVTFLDFEFRADGSFQVKQVIKQLDRKAVIQLLQKDFELMLGIPFRKGVYESWQMNDERYFGVPQKKETAYFITGADCASLRRIELGSKRKKKVTVEMWGDNLTTPDSVKVKHYTFNMVIGLKKIER</sequence>
<dbReference type="EMBL" id="JBHTKA010000001">
    <property type="protein sequence ID" value="MFD0998901.1"/>
    <property type="molecule type" value="Genomic_DNA"/>
</dbReference>
<organism evidence="2 3">
    <name type="scientific">Ohtaekwangia kribbensis</name>
    <dbReference type="NCBI Taxonomy" id="688913"/>
    <lineage>
        <taxon>Bacteria</taxon>
        <taxon>Pseudomonadati</taxon>
        <taxon>Bacteroidota</taxon>
        <taxon>Cytophagia</taxon>
        <taxon>Cytophagales</taxon>
        <taxon>Fulvivirgaceae</taxon>
        <taxon>Ohtaekwangia</taxon>
    </lineage>
</organism>
<evidence type="ECO:0000313" key="3">
    <source>
        <dbReference type="Proteomes" id="UP001597112"/>
    </source>
</evidence>
<keyword evidence="1" id="KW-0732">Signal</keyword>
<proteinExistence type="predicted"/>
<gene>
    <name evidence="2" type="ORF">ACFQ21_06260</name>
</gene>
<name>A0ABW3JZE2_9BACT</name>
<evidence type="ECO:0000256" key="1">
    <source>
        <dbReference type="SAM" id="SignalP"/>
    </source>
</evidence>
<reference evidence="3" key="1">
    <citation type="journal article" date="2019" name="Int. J. Syst. Evol. Microbiol.">
        <title>The Global Catalogue of Microorganisms (GCM) 10K type strain sequencing project: providing services to taxonomists for standard genome sequencing and annotation.</title>
        <authorList>
            <consortium name="The Broad Institute Genomics Platform"/>
            <consortium name="The Broad Institute Genome Sequencing Center for Infectious Disease"/>
            <person name="Wu L."/>
            <person name="Ma J."/>
        </authorList>
    </citation>
    <scope>NUCLEOTIDE SEQUENCE [LARGE SCALE GENOMIC DNA]</scope>
    <source>
        <strain evidence="3">CCUG 58938</strain>
    </source>
</reference>